<dbReference type="OrthoDB" id="7868802at2"/>
<keyword evidence="1" id="KW-0732">Signal</keyword>
<gene>
    <name evidence="2" type="ORF">JM93_00860</name>
</gene>
<dbReference type="Proteomes" id="UP000320593">
    <property type="component" value="Unassembled WGS sequence"/>
</dbReference>
<dbReference type="AlphaFoldDB" id="A0A562TIY5"/>
<comment type="caution">
    <text evidence="2">The sequence shown here is derived from an EMBL/GenBank/DDBJ whole genome shotgun (WGS) entry which is preliminary data.</text>
</comment>
<keyword evidence="3" id="KW-1185">Reference proteome</keyword>
<feature type="chain" id="PRO_5021836052" description="Lipoprotein" evidence="1">
    <location>
        <begin position="21"/>
        <end position="125"/>
    </location>
</feature>
<proteinExistence type="predicted"/>
<dbReference type="PROSITE" id="PS51257">
    <property type="entry name" value="PROKAR_LIPOPROTEIN"/>
    <property type="match status" value="1"/>
</dbReference>
<feature type="signal peptide" evidence="1">
    <location>
        <begin position="1"/>
        <end position="20"/>
    </location>
</feature>
<accession>A0A562TIY5</accession>
<evidence type="ECO:0000313" key="2">
    <source>
        <dbReference type="EMBL" id="TWI93304.1"/>
    </source>
</evidence>
<sequence>MFVTKIKSFLACGLAVVTLAGCQAGGGAEQLADTVLFAPTPNASRNVPATYGTPYDCRTFQGSGYKGIAGGKRQLFSQSWNVSRAGCFKTEQECQAFLVVMRQYIDIPGYIGCRPYTSSGRSRTI</sequence>
<dbReference type="RefSeq" id="WP_145340777.1">
    <property type="nucleotide sequence ID" value="NZ_SMLY01000060.1"/>
</dbReference>
<reference evidence="2 3" key="1">
    <citation type="submission" date="2019-07" db="EMBL/GenBank/DDBJ databases">
        <title>Genomic Encyclopedia of Archaeal and Bacterial Type Strains, Phase II (KMG-II): from individual species to whole genera.</title>
        <authorList>
            <person name="Goeker M."/>
        </authorList>
    </citation>
    <scope>NUCLEOTIDE SEQUENCE [LARGE SCALE GENOMIC DNA]</scope>
    <source>
        <strain evidence="2 3">ATCC BAA-252</strain>
    </source>
</reference>
<evidence type="ECO:0000313" key="3">
    <source>
        <dbReference type="Proteomes" id="UP000320593"/>
    </source>
</evidence>
<evidence type="ECO:0008006" key="4">
    <source>
        <dbReference type="Google" id="ProtNLM"/>
    </source>
</evidence>
<organism evidence="2 3">
    <name type="scientific">Roseibium hamelinense</name>
    <dbReference type="NCBI Taxonomy" id="150831"/>
    <lineage>
        <taxon>Bacteria</taxon>
        <taxon>Pseudomonadati</taxon>
        <taxon>Pseudomonadota</taxon>
        <taxon>Alphaproteobacteria</taxon>
        <taxon>Hyphomicrobiales</taxon>
        <taxon>Stappiaceae</taxon>
        <taxon>Roseibium</taxon>
    </lineage>
</organism>
<evidence type="ECO:0000256" key="1">
    <source>
        <dbReference type="SAM" id="SignalP"/>
    </source>
</evidence>
<name>A0A562TIY5_9HYPH</name>
<dbReference type="EMBL" id="VLLF01000001">
    <property type="protein sequence ID" value="TWI93304.1"/>
    <property type="molecule type" value="Genomic_DNA"/>
</dbReference>
<protein>
    <recommendedName>
        <fullName evidence="4">Lipoprotein</fullName>
    </recommendedName>
</protein>